<organism evidence="1 2">
    <name type="scientific">Staphylococcus warneri</name>
    <dbReference type="NCBI Taxonomy" id="1292"/>
    <lineage>
        <taxon>Bacteria</taxon>
        <taxon>Bacillati</taxon>
        <taxon>Bacillota</taxon>
        <taxon>Bacilli</taxon>
        <taxon>Bacillales</taxon>
        <taxon>Staphylococcaceae</taxon>
        <taxon>Staphylococcus</taxon>
    </lineage>
</organism>
<evidence type="ECO:0000313" key="2">
    <source>
        <dbReference type="Proteomes" id="UP000814367"/>
    </source>
</evidence>
<protein>
    <submittedName>
        <fullName evidence="1">Uncharacterized protein</fullName>
    </submittedName>
</protein>
<gene>
    <name evidence="1" type="ORF">G8J23_04475</name>
</gene>
<keyword evidence="2" id="KW-1185">Reference proteome</keyword>
<dbReference type="Proteomes" id="UP000814367">
    <property type="component" value="Unassembled WGS sequence"/>
</dbReference>
<name>A0ABS9NEU9_STAWA</name>
<reference evidence="1 2" key="1">
    <citation type="submission" date="2020-03" db="EMBL/GenBank/DDBJ databases">
        <title>Comparative genetics of Staphylococcus warneri persistents from caprine mastitis.</title>
        <authorList>
            <person name="Franca C.A."/>
            <person name="Rosa D.S."/>
            <person name="Silva A."/>
            <person name="Rodrigues D.L.N."/>
            <person name="Santos R.G."/>
            <person name="Castillo R.E.H."/>
            <person name="Moreira M.A.S."/>
            <person name="Lima M.C."/>
            <person name="Gouveia G.V."/>
            <person name="Gouveia J.J.S."/>
            <person name="Souza R.F.S."/>
            <person name="Bertram B."/>
            <person name="Azevedo V."/>
            <person name="Costa M."/>
        </authorList>
    </citation>
    <scope>NUCLEOTIDE SEQUENCE [LARGE SCALE GENOMIC DNA]</scope>
    <source>
        <strain evidence="1 2">Cap 9.2</strain>
    </source>
</reference>
<evidence type="ECO:0000313" key="1">
    <source>
        <dbReference type="EMBL" id="MCG6225267.1"/>
    </source>
</evidence>
<sequence>MYVGNIGDKIEVFPLKGNDKQSFNFLVVDNNDKKYIFKVNIKDKDHIVVTPLDAKKHSLAEIIYGTDSLNKKAKEDVSIELRKSK</sequence>
<accession>A0ABS9NEU9</accession>
<dbReference type="EMBL" id="JAANHJ010000001">
    <property type="protein sequence ID" value="MCG6225267.1"/>
    <property type="molecule type" value="Genomic_DNA"/>
</dbReference>
<comment type="caution">
    <text evidence="1">The sequence shown here is derived from an EMBL/GenBank/DDBJ whole genome shotgun (WGS) entry which is preliminary data.</text>
</comment>
<proteinExistence type="predicted"/>